<feature type="chain" id="PRO_5002643216" description="Intimal thickness related receptor IRP domain-containing protein" evidence="3">
    <location>
        <begin position="17"/>
        <end position="472"/>
    </location>
</feature>
<feature type="transmembrane region" description="Helical" evidence="2">
    <location>
        <begin position="321"/>
        <end position="342"/>
    </location>
</feature>
<keyword evidence="2" id="KW-0472">Membrane</keyword>
<reference evidence="4" key="1">
    <citation type="submission" date="2006-10" db="EMBL/GenBank/DDBJ databases">
        <authorList>
            <person name="Amadeo P."/>
            <person name="Zhao Q."/>
            <person name="Wortman J."/>
            <person name="Fraser-Liggett C."/>
            <person name="Carlton J."/>
        </authorList>
    </citation>
    <scope>NUCLEOTIDE SEQUENCE</scope>
    <source>
        <strain evidence="4">G3</strain>
    </source>
</reference>
<feature type="transmembrane region" description="Helical" evidence="2">
    <location>
        <begin position="139"/>
        <end position="156"/>
    </location>
</feature>
<keyword evidence="2" id="KW-0812">Transmembrane</keyword>
<dbReference type="InParanoid" id="A2DW35"/>
<evidence type="ECO:0000256" key="2">
    <source>
        <dbReference type="SAM" id="Phobius"/>
    </source>
</evidence>
<feature type="transmembrane region" description="Helical" evidence="2">
    <location>
        <begin position="260"/>
        <end position="278"/>
    </location>
</feature>
<protein>
    <recommendedName>
        <fullName evidence="6">Intimal thickness related receptor IRP domain-containing protein</fullName>
    </recommendedName>
</protein>
<sequence>MFAYLLFFRSTLVARTSYNTIVPYKWGFQKGGNLTAHFTEVEARSIVLSLCDPSEYKSLQSGYYISCESFATLCQVSQLESVQNKEVKFNLTVPKRSTYYTVIGSCNSLTSEYRAELVYSNPNTKLSTELIPCLYTKPIMVGLFGIVIIFWYINWFMNFSGSSILHKFYTVAFTLALVNIIIDTLYYYHYSKSDINNGITQTSVVFSFLFLTLVVICYAFVAKGYGVLHDNYSYLDVFKVAILSAVMIGAVYAYRYAGPFWLALFLFVIFGISLYFFIKMILTGTNNSLLHVFAHMYVIAERGINPFTTPLKRKLRIYKTVNYIIMVYLCLSVFLSLFFRIIGIPEWIFQLLNDILNLALVCGAVYLFKLEKSHSGYQAITETLEAQEFTREDIRNLDFDAAFARATEEWDGQTLLPPMPRIVETPTIRQQDNEEVDVQPRTEEPYDIEVQAPDVTPSINPYLDDVDPAARP</sequence>
<keyword evidence="5" id="KW-1185">Reference proteome</keyword>
<accession>A2DW35</accession>
<dbReference type="KEGG" id="tva:4773332"/>
<feature type="transmembrane region" description="Helical" evidence="2">
    <location>
        <begin position="168"/>
        <end position="188"/>
    </location>
</feature>
<feature type="transmembrane region" description="Helical" evidence="2">
    <location>
        <begin position="200"/>
        <end position="221"/>
    </location>
</feature>
<dbReference type="PANTHER" id="PTHR21229">
    <property type="entry name" value="LUNG SEVEN TRANSMEMBRANE RECEPTOR"/>
    <property type="match status" value="1"/>
</dbReference>
<evidence type="ECO:0000256" key="3">
    <source>
        <dbReference type="SAM" id="SignalP"/>
    </source>
</evidence>
<evidence type="ECO:0008006" key="6">
    <source>
        <dbReference type="Google" id="ProtNLM"/>
    </source>
</evidence>
<dbReference type="GO" id="GO:0016020">
    <property type="term" value="C:membrane"/>
    <property type="evidence" value="ECO:0000318"/>
    <property type="project" value="GO_Central"/>
</dbReference>
<feature type="region of interest" description="Disordered" evidence="1">
    <location>
        <begin position="428"/>
        <end position="472"/>
    </location>
</feature>
<feature type="signal peptide" evidence="3">
    <location>
        <begin position="1"/>
        <end position="16"/>
    </location>
</feature>
<dbReference type="OrthoDB" id="29657at2759"/>
<evidence type="ECO:0000313" key="5">
    <source>
        <dbReference type="Proteomes" id="UP000001542"/>
    </source>
</evidence>
<dbReference type="VEuPathDB" id="TrichDB:TVAG_224120"/>
<dbReference type="RefSeq" id="XP_001327559.1">
    <property type="nucleotide sequence ID" value="XM_001327524.1"/>
</dbReference>
<dbReference type="Proteomes" id="UP000001542">
    <property type="component" value="Unassembled WGS sequence"/>
</dbReference>
<dbReference type="AlphaFoldDB" id="A2DW35"/>
<gene>
    <name evidence="4" type="ORF">TVAG_224120</name>
</gene>
<keyword evidence="2" id="KW-1133">Transmembrane helix</keyword>
<name>A2DW35_TRIV3</name>
<dbReference type="EMBL" id="DS113257">
    <property type="protein sequence ID" value="EAY15336.1"/>
    <property type="molecule type" value="Genomic_DNA"/>
</dbReference>
<proteinExistence type="predicted"/>
<dbReference type="InterPro" id="IPR009637">
    <property type="entry name" value="GPR107/GPR108-like"/>
</dbReference>
<dbReference type="PANTHER" id="PTHR21229:SF2">
    <property type="entry name" value="RE59932P"/>
    <property type="match status" value="1"/>
</dbReference>
<dbReference type="GO" id="GO:0005794">
    <property type="term" value="C:Golgi apparatus"/>
    <property type="evidence" value="ECO:0000318"/>
    <property type="project" value="GO_Central"/>
</dbReference>
<dbReference type="VEuPathDB" id="TrichDB:TVAGG3_0805120"/>
<evidence type="ECO:0000313" key="4">
    <source>
        <dbReference type="EMBL" id="EAY15336.1"/>
    </source>
</evidence>
<reference evidence="4" key="2">
    <citation type="journal article" date="2007" name="Science">
        <title>Draft genome sequence of the sexually transmitted pathogen Trichomonas vaginalis.</title>
        <authorList>
            <person name="Carlton J.M."/>
            <person name="Hirt R.P."/>
            <person name="Silva J.C."/>
            <person name="Delcher A.L."/>
            <person name="Schatz M."/>
            <person name="Zhao Q."/>
            <person name="Wortman J.R."/>
            <person name="Bidwell S.L."/>
            <person name="Alsmark U.C.M."/>
            <person name="Besteiro S."/>
            <person name="Sicheritz-Ponten T."/>
            <person name="Noel C.J."/>
            <person name="Dacks J.B."/>
            <person name="Foster P.G."/>
            <person name="Simillion C."/>
            <person name="Van de Peer Y."/>
            <person name="Miranda-Saavedra D."/>
            <person name="Barton G.J."/>
            <person name="Westrop G.D."/>
            <person name="Mueller S."/>
            <person name="Dessi D."/>
            <person name="Fiori P.L."/>
            <person name="Ren Q."/>
            <person name="Paulsen I."/>
            <person name="Zhang H."/>
            <person name="Bastida-Corcuera F.D."/>
            <person name="Simoes-Barbosa A."/>
            <person name="Brown M.T."/>
            <person name="Hayes R.D."/>
            <person name="Mukherjee M."/>
            <person name="Okumura C.Y."/>
            <person name="Schneider R."/>
            <person name="Smith A.J."/>
            <person name="Vanacova S."/>
            <person name="Villalvazo M."/>
            <person name="Haas B.J."/>
            <person name="Pertea M."/>
            <person name="Feldblyum T.V."/>
            <person name="Utterback T.R."/>
            <person name="Shu C.L."/>
            <person name="Osoegawa K."/>
            <person name="de Jong P.J."/>
            <person name="Hrdy I."/>
            <person name="Horvathova L."/>
            <person name="Zubacova Z."/>
            <person name="Dolezal P."/>
            <person name="Malik S.B."/>
            <person name="Logsdon J.M. Jr."/>
            <person name="Henze K."/>
            <person name="Gupta A."/>
            <person name="Wang C.C."/>
            <person name="Dunne R.L."/>
            <person name="Upcroft J.A."/>
            <person name="Upcroft P."/>
            <person name="White O."/>
            <person name="Salzberg S.L."/>
            <person name="Tang P."/>
            <person name="Chiu C.-H."/>
            <person name="Lee Y.-S."/>
            <person name="Embley T.M."/>
            <person name="Coombs G.H."/>
            <person name="Mottram J.C."/>
            <person name="Tachezy J."/>
            <person name="Fraser-Liggett C.M."/>
            <person name="Johnson P.J."/>
        </authorList>
    </citation>
    <scope>NUCLEOTIDE SEQUENCE [LARGE SCALE GENOMIC DNA]</scope>
    <source>
        <strain evidence="4">G3</strain>
    </source>
</reference>
<keyword evidence="3" id="KW-0732">Signal</keyword>
<feature type="transmembrane region" description="Helical" evidence="2">
    <location>
        <begin position="348"/>
        <end position="368"/>
    </location>
</feature>
<evidence type="ECO:0000256" key="1">
    <source>
        <dbReference type="SAM" id="MobiDB-lite"/>
    </source>
</evidence>
<organism evidence="4 5">
    <name type="scientific">Trichomonas vaginalis (strain ATCC PRA-98 / G3)</name>
    <dbReference type="NCBI Taxonomy" id="412133"/>
    <lineage>
        <taxon>Eukaryota</taxon>
        <taxon>Metamonada</taxon>
        <taxon>Parabasalia</taxon>
        <taxon>Trichomonadida</taxon>
        <taxon>Trichomonadidae</taxon>
        <taxon>Trichomonas</taxon>
    </lineage>
</organism>